<feature type="transmembrane region" description="Helical" evidence="6">
    <location>
        <begin position="111"/>
        <end position="133"/>
    </location>
</feature>
<evidence type="ECO:0000313" key="8">
    <source>
        <dbReference type="Proteomes" id="UP000581135"/>
    </source>
</evidence>
<dbReference type="Proteomes" id="UP000581135">
    <property type="component" value="Unassembled WGS sequence"/>
</dbReference>
<evidence type="ECO:0000313" key="7">
    <source>
        <dbReference type="EMBL" id="MBB3064912.1"/>
    </source>
</evidence>
<protein>
    <submittedName>
        <fullName evidence="7">Threonine/homoserine/homoserine lactone efflux protein</fullName>
    </submittedName>
</protein>
<dbReference type="GO" id="GO:0015171">
    <property type="term" value="F:amino acid transmembrane transporter activity"/>
    <property type="evidence" value="ECO:0007669"/>
    <property type="project" value="TreeGrafter"/>
</dbReference>
<comment type="caution">
    <text evidence="7">The sequence shown here is derived from an EMBL/GenBank/DDBJ whole genome shotgun (WGS) entry which is preliminary data.</text>
</comment>
<keyword evidence="8" id="KW-1185">Reference proteome</keyword>
<dbReference type="EMBL" id="JACHXA010000003">
    <property type="protein sequence ID" value="MBB3064912.1"/>
    <property type="molecule type" value="Genomic_DNA"/>
</dbReference>
<evidence type="ECO:0000256" key="1">
    <source>
        <dbReference type="ARBA" id="ARBA00004651"/>
    </source>
</evidence>
<dbReference type="Pfam" id="PF01810">
    <property type="entry name" value="LysE"/>
    <property type="match status" value="1"/>
</dbReference>
<reference evidence="7 8" key="1">
    <citation type="submission" date="2020-08" db="EMBL/GenBank/DDBJ databases">
        <title>Genomic Encyclopedia of Type Strains, Phase III (KMG-III): the genomes of soil and plant-associated and newly described type strains.</title>
        <authorList>
            <person name="Whitman W."/>
        </authorList>
    </citation>
    <scope>NUCLEOTIDE SEQUENCE [LARGE SCALE GENOMIC DNA]</scope>
    <source>
        <strain evidence="7 8">CECT 8803</strain>
    </source>
</reference>
<sequence length="205" mass="22513">MSWELYLSFVVATTLLILLPGPVVSLVVANSLRHGPAYGLCSIAGTQAGNAMQLLLVGFGLATLIAFMAEWFDWVRWIGAAYLIWMGVQRWREASNLSAASAERRKPFTHVFAEGCIISLTNPKSLAFLAVFLPQFVDPTAAAGPQVLLLCVTYWFVALLGDSGYVMAAGRIRHWLARPTRMNWVNRISGSMLIAGGAWLALQRR</sequence>
<dbReference type="InterPro" id="IPR001123">
    <property type="entry name" value="LeuE-type"/>
</dbReference>
<comment type="subcellular location">
    <subcellularLocation>
        <location evidence="1">Cell membrane</location>
        <topology evidence="1">Multi-pass membrane protein</topology>
    </subcellularLocation>
</comment>
<name>A0A839SQZ5_9PROT</name>
<dbReference type="GO" id="GO:0005886">
    <property type="term" value="C:plasma membrane"/>
    <property type="evidence" value="ECO:0007669"/>
    <property type="project" value="UniProtKB-SubCell"/>
</dbReference>
<dbReference type="RefSeq" id="WP_183415737.1">
    <property type="nucleotide sequence ID" value="NZ_JACHXA010000003.1"/>
</dbReference>
<dbReference type="PIRSF" id="PIRSF006324">
    <property type="entry name" value="LeuE"/>
    <property type="match status" value="1"/>
</dbReference>
<proteinExistence type="predicted"/>
<evidence type="ECO:0000256" key="4">
    <source>
        <dbReference type="ARBA" id="ARBA00022989"/>
    </source>
</evidence>
<evidence type="ECO:0000256" key="2">
    <source>
        <dbReference type="ARBA" id="ARBA00022475"/>
    </source>
</evidence>
<feature type="transmembrane region" description="Helical" evidence="6">
    <location>
        <begin position="153"/>
        <end position="172"/>
    </location>
</feature>
<dbReference type="AlphaFoldDB" id="A0A839SQZ5"/>
<feature type="transmembrane region" description="Helical" evidence="6">
    <location>
        <begin position="50"/>
        <end position="68"/>
    </location>
</feature>
<dbReference type="PANTHER" id="PTHR30086:SF20">
    <property type="entry name" value="ARGININE EXPORTER PROTEIN ARGO-RELATED"/>
    <property type="match status" value="1"/>
</dbReference>
<gene>
    <name evidence="7" type="ORF">FHR98_001191</name>
</gene>
<keyword evidence="4 6" id="KW-1133">Transmembrane helix</keyword>
<keyword evidence="3 6" id="KW-0812">Transmembrane</keyword>
<dbReference type="PANTHER" id="PTHR30086">
    <property type="entry name" value="ARGININE EXPORTER PROTEIN ARGO"/>
    <property type="match status" value="1"/>
</dbReference>
<keyword evidence="5 6" id="KW-0472">Membrane</keyword>
<keyword evidence="2" id="KW-1003">Cell membrane</keyword>
<organism evidence="7 8">
    <name type="scientific">Limibacillus halophilus</name>
    <dbReference type="NCBI Taxonomy" id="1579333"/>
    <lineage>
        <taxon>Bacteria</taxon>
        <taxon>Pseudomonadati</taxon>
        <taxon>Pseudomonadota</taxon>
        <taxon>Alphaproteobacteria</taxon>
        <taxon>Rhodospirillales</taxon>
        <taxon>Rhodovibrionaceae</taxon>
        <taxon>Limibacillus</taxon>
    </lineage>
</organism>
<accession>A0A839SQZ5</accession>
<evidence type="ECO:0000256" key="6">
    <source>
        <dbReference type="SAM" id="Phobius"/>
    </source>
</evidence>
<evidence type="ECO:0000256" key="3">
    <source>
        <dbReference type="ARBA" id="ARBA00022692"/>
    </source>
</evidence>
<feature type="transmembrane region" description="Helical" evidence="6">
    <location>
        <begin position="184"/>
        <end position="202"/>
    </location>
</feature>
<evidence type="ECO:0000256" key="5">
    <source>
        <dbReference type="ARBA" id="ARBA00023136"/>
    </source>
</evidence>
<feature type="transmembrane region" description="Helical" evidence="6">
    <location>
        <begin position="6"/>
        <end position="29"/>
    </location>
</feature>